<dbReference type="AlphaFoldDB" id="A0AAW8TVW1"/>
<proteinExistence type="predicted"/>
<evidence type="ECO:0000313" key="1">
    <source>
        <dbReference type="EMBL" id="MDT2796990.1"/>
    </source>
</evidence>
<gene>
    <name evidence="1" type="ORF">P7H47_07005</name>
</gene>
<dbReference type="Proteomes" id="UP001255696">
    <property type="component" value="Unassembled WGS sequence"/>
</dbReference>
<dbReference type="RefSeq" id="WP_226994602.1">
    <property type="nucleotide sequence ID" value="NZ_AP035890.1"/>
</dbReference>
<name>A0AAW8TVW1_9ENTE</name>
<sequence>MQNYKMSGVRYEFQKKKTGFVVCFYRNKMSTVHDAYDMLEDGDKKPIKNHQAYSKNDRLTIEQERIAKIIDYINVHGEITNREARELLGLADSTTKRFLRQMVAQSLLVV</sequence>
<accession>A0AAW8TVW1</accession>
<evidence type="ECO:0000313" key="2">
    <source>
        <dbReference type="Proteomes" id="UP001255696"/>
    </source>
</evidence>
<dbReference type="Gene3D" id="1.10.10.10">
    <property type="entry name" value="Winged helix-like DNA-binding domain superfamily/Winged helix DNA-binding domain"/>
    <property type="match status" value="1"/>
</dbReference>
<dbReference type="GeneID" id="60872624"/>
<protein>
    <submittedName>
        <fullName evidence="1">Uncharacterized protein</fullName>
    </submittedName>
</protein>
<comment type="caution">
    <text evidence="1">The sequence shown here is derived from an EMBL/GenBank/DDBJ whole genome shotgun (WGS) entry which is preliminary data.</text>
</comment>
<organism evidence="1 2">
    <name type="scientific">Enterococcus cecorum</name>
    <dbReference type="NCBI Taxonomy" id="44008"/>
    <lineage>
        <taxon>Bacteria</taxon>
        <taxon>Bacillati</taxon>
        <taxon>Bacillota</taxon>
        <taxon>Bacilli</taxon>
        <taxon>Lactobacillales</taxon>
        <taxon>Enterococcaceae</taxon>
        <taxon>Enterococcus</taxon>
    </lineage>
</organism>
<dbReference type="InterPro" id="IPR036388">
    <property type="entry name" value="WH-like_DNA-bd_sf"/>
</dbReference>
<reference evidence="1" key="1">
    <citation type="submission" date="2023-03" db="EMBL/GenBank/DDBJ databases">
        <authorList>
            <person name="Shen W."/>
            <person name="Cai J."/>
        </authorList>
    </citation>
    <scope>NUCLEOTIDE SEQUENCE</scope>
    <source>
        <strain evidence="1">B245-2</strain>
    </source>
</reference>
<dbReference type="EMBL" id="JARQBI010000014">
    <property type="protein sequence ID" value="MDT2796990.1"/>
    <property type="molecule type" value="Genomic_DNA"/>
</dbReference>